<dbReference type="SUPFAM" id="SSF49464">
    <property type="entry name" value="Carboxypeptidase regulatory domain-like"/>
    <property type="match status" value="1"/>
</dbReference>
<evidence type="ECO:0000256" key="3">
    <source>
        <dbReference type="ARBA" id="ARBA00022452"/>
    </source>
</evidence>
<keyword evidence="3 7" id="KW-1134">Transmembrane beta strand</keyword>
<keyword evidence="6 7" id="KW-0998">Cell outer membrane</keyword>
<comment type="subcellular location">
    <subcellularLocation>
        <location evidence="1 7">Cell outer membrane</location>
        <topology evidence="1 7">Multi-pass membrane protein</topology>
    </subcellularLocation>
</comment>
<dbReference type="InterPro" id="IPR023996">
    <property type="entry name" value="TonB-dep_OMP_SusC/RagA"/>
</dbReference>
<reference evidence="9 10" key="1">
    <citation type="submission" date="2024-06" db="EMBL/GenBank/DDBJ databases">
        <title>Chitinophaga defluvii sp. nov., isolated from municipal sewage.</title>
        <authorList>
            <person name="Zhang L."/>
        </authorList>
    </citation>
    <scope>NUCLEOTIDE SEQUENCE [LARGE SCALE GENOMIC DNA]</scope>
    <source>
        <strain evidence="9 10">H8</strain>
    </source>
</reference>
<dbReference type="Pfam" id="PF13715">
    <property type="entry name" value="CarbopepD_reg_2"/>
    <property type="match status" value="1"/>
</dbReference>
<dbReference type="RefSeq" id="WP_354662814.1">
    <property type="nucleotide sequence ID" value="NZ_JBEXAC010000002.1"/>
</dbReference>
<dbReference type="InterPro" id="IPR037066">
    <property type="entry name" value="Plug_dom_sf"/>
</dbReference>
<dbReference type="InterPro" id="IPR039426">
    <property type="entry name" value="TonB-dep_rcpt-like"/>
</dbReference>
<dbReference type="InterPro" id="IPR023997">
    <property type="entry name" value="TonB-dep_OMP_SusC/RagA_CS"/>
</dbReference>
<keyword evidence="5 7" id="KW-0472">Membrane</keyword>
<evidence type="ECO:0000256" key="7">
    <source>
        <dbReference type="PROSITE-ProRule" id="PRU01360"/>
    </source>
</evidence>
<dbReference type="Gene3D" id="2.170.130.10">
    <property type="entry name" value="TonB-dependent receptor, plug domain"/>
    <property type="match status" value="1"/>
</dbReference>
<gene>
    <name evidence="9" type="ORF">ABR189_22875</name>
</gene>
<dbReference type="PROSITE" id="PS52016">
    <property type="entry name" value="TONB_DEPENDENT_REC_3"/>
    <property type="match status" value="1"/>
</dbReference>
<sequence>MDERIFVLALLRRRESKPTIFKKAALTSFLMLLLMSAWAQVKQPALSFRNAPLKKVIAAIEERSGYVFIYSDSRVDLGRKVSLETTATNIREILQQLFSQSADTFSIMGKQVILQRKKSRGDNTHIADGEAVTITVAGIVTGSDGTPLIGVSVGEKGTRNGAITDAKGAYHLHVAPDAALEFSYLGYERKMLRAGTVDTRMDIILEGSKTSLKDVVVVGYGTEKREKITSAISTVSGKELQNRAAVSIETMLQGKVPGLMIINNTGATGVANMFMVRGIAAVAREVNSNVVSPPLFVIDGVPMIQEVYPSGEVPGPLNSLLAGLNPYDIESIDIMKDASAGAIYGSRAANGVIFINTKRGRVGKPIVSIDAKTYISTYPSLIETLGGAAERRMKIDLWRKYESEANRNAQGLPMELSDSLNSFYNNSTDWQKLLYRNGITNEVNMSVSGGNDKNTYRLGAGYSNSQGIIVGTGFKRYSLNFTGSYLPIRGLNINSNILLSQTDQSRGKGSAIDDLGVGKDYYSSLLPSPSSSFFTPFTDTYKNRTDQNLKRSAQVMLGGAYDITSFLTLNSQVSVNYLMAKRRTFTPSALNNNKGASASSYFEERLNLLNENFIRLHHTFGGQHTFNLVAGNTVNTEKTEALNGMGKNGPSDVVQVIDGYPQNNISLKGTYNSFGLLSYYSRLTYDYDAKYIMNLSWRADGSSKFGAQNRWGYFPAISGAWLFTKEHFMEHAFGKWLNFGKLRAGWGKAGKQYDDYYLAVGQYNVGSSPTGTTYGGVPIIRPNYEGANGIPLPNLGWEQTTDYNLGLDLELFNGRATFSYDYYWKRSDNFLFDNPLPASAGYAMTKINGGSLLNYGMEWAVNLFLMPAERKFQWNISANASFNKNVLLRLPDNGRNIVRTKTPDNMRFANGNVLQVGRPLNGFYLYESRGVYRKPGDVPVNPFNGEALEQLANSALYQTGDIWLVDQDHDYVLDPLYDRVYKGNPYPQLYGGFSNTFRYGGFTFYTFFTYMLNRKVYNDVLRNRIASIDWKTATGTAPRNTPIVNNIDFWSPENPNGTYPILNPRRSNNFDYDINGASPGNYGAADSDLFLEDGSFLRLKTVTLSYDFNNDWLRKIKMRRIRAYITLENVFMLQKYSGVDAEIVDALGFDRGSGYPTPRNFSAGFNVEF</sequence>
<dbReference type="NCBIfam" id="TIGR04056">
    <property type="entry name" value="OMP_RagA_SusC"/>
    <property type="match status" value="1"/>
</dbReference>
<protein>
    <submittedName>
        <fullName evidence="9">SusC/RagA family TonB-linked outer membrane protein</fullName>
    </submittedName>
</protein>
<evidence type="ECO:0000256" key="2">
    <source>
        <dbReference type="ARBA" id="ARBA00022448"/>
    </source>
</evidence>
<dbReference type="InterPro" id="IPR008969">
    <property type="entry name" value="CarboxyPept-like_regulatory"/>
</dbReference>
<dbReference type="Proteomes" id="UP001549749">
    <property type="component" value="Unassembled WGS sequence"/>
</dbReference>
<accession>A0ABV2TB54</accession>
<dbReference type="SUPFAM" id="SSF56935">
    <property type="entry name" value="Porins"/>
    <property type="match status" value="1"/>
</dbReference>
<evidence type="ECO:0000256" key="4">
    <source>
        <dbReference type="ARBA" id="ARBA00022692"/>
    </source>
</evidence>
<keyword evidence="10" id="KW-1185">Reference proteome</keyword>
<evidence type="ECO:0000256" key="1">
    <source>
        <dbReference type="ARBA" id="ARBA00004571"/>
    </source>
</evidence>
<proteinExistence type="inferred from homology"/>
<organism evidence="9 10">
    <name type="scientific">Chitinophaga defluvii</name>
    <dbReference type="NCBI Taxonomy" id="3163343"/>
    <lineage>
        <taxon>Bacteria</taxon>
        <taxon>Pseudomonadati</taxon>
        <taxon>Bacteroidota</taxon>
        <taxon>Chitinophagia</taxon>
        <taxon>Chitinophagales</taxon>
        <taxon>Chitinophagaceae</taxon>
        <taxon>Chitinophaga</taxon>
    </lineage>
</organism>
<evidence type="ECO:0000259" key="8">
    <source>
        <dbReference type="Pfam" id="PF07715"/>
    </source>
</evidence>
<name>A0ABV2TB54_9BACT</name>
<dbReference type="NCBIfam" id="TIGR04057">
    <property type="entry name" value="SusC_RagA_signa"/>
    <property type="match status" value="1"/>
</dbReference>
<comment type="caution">
    <text evidence="9">The sequence shown here is derived from an EMBL/GenBank/DDBJ whole genome shotgun (WGS) entry which is preliminary data.</text>
</comment>
<keyword evidence="2 7" id="KW-0813">Transport</keyword>
<dbReference type="InterPro" id="IPR012910">
    <property type="entry name" value="Plug_dom"/>
</dbReference>
<dbReference type="EMBL" id="JBEXAC010000002">
    <property type="protein sequence ID" value="MET7000254.1"/>
    <property type="molecule type" value="Genomic_DNA"/>
</dbReference>
<evidence type="ECO:0000313" key="10">
    <source>
        <dbReference type="Proteomes" id="UP001549749"/>
    </source>
</evidence>
<feature type="domain" description="TonB-dependent receptor plug" evidence="8">
    <location>
        <begin position="226"/>
        <end position="352"/>
    </location>
</feature>
<dbReference type="InterPro" id="IPR036942">
    <property type="entry name" value="Beta-barrel_TonB_sf"/>
</dbReference>
<comment type="similarity">
    <text evidence="7">Belongs to the TonB-dependent receptor family.</text>
</comment>
<evidence type="ECO:0000256" key="5">
    <source>
        <dbReference type="ARBA" id="ARBA00023136"/>
    </source>
</evidence>
<keyword evidence="4 7" id="KW-0812">Transmembrane</keyword>
<evidence type="ECO:0000313" key="9">
    <source>
        <dbReference type="EMBL" id="MET7000254.1"/>
    </source>
</evidence>
<evidence type="ECO:0000256" key="6">
    <source>
        <dbReference type="ARBA" id="ARBA00023237"/>
    </source>
</evidence>
<dbReference type="Gene3D" id="2.40.170.20">
    <property type="entry name" value="TonB-dependent receptor, beta-barrel domain"/>
    <property type="match status" value="1"/>
</dbReference>
<dbReference type="Pfam" id="PF07715">
    <property type="entry name" value="Plug"/>
    <property type="match status" value="1"/>
</dbReference>